<feature type="chain" id="PRO_5018293462" description="DUF6383 domain-containing protein" evidence="1">
    <location>
        <begin position="24"/>
        <end position="1142"/>
    </location>
</feature>
<comment type="caution">
    <text evidence="3">The sequence shown here is derived from an EMBL/GenBank/DDBJ whole genome shotgun (WGS) entry which is preliminary data.</text>
</comment>
<keyword evidence="1" id="KW-0732">Signal</keyword>
<dbReference type="InterPro" id="IPR045963">
    <property type="entry name" value="DUF6383"/>
</dbReference>
<dbReference type="Proteomes" id="UP000278164">
    <property type="component" value="Unassembled WGS sequence"/>
</dbReference>
<evidence type="ECO:0000313" key="4">
    <source>
        <dbReference type="Proteomes" id="UP000278164"/>
    </source>
</evidence>
<sequence length="1142" mass="126255">MNKKFSTLLTGMALLGGVMSVNAQDATVSQRVDPGNALGKEWNLGGLKEGANAGLYQLKATIEENGTATDVYLAMVLDRQTGDYKLRTYNAAEAKANLEATLWCVSVSSYNQGQAPIYDFQNKLSGTMLDITMAGHEKTEAGLKGAWNPVLGGEIAGWAFSRSYKKLEVERPLYSYFSTDSIVGLKAYADGKVQVAKWGANQVGGAADMSNFTLVGAGQIALSADQVNTKLGLLQDKKAGVQLTFNPDVKGTSLKNPFNEQKFVAEDKDNDKWLFIKQKDKDAYLKVDTAYTNKAGAKFLAYGWTEKLEGKANAYSSIGSAIRDQHKFKFIYSPSGDSLYIYVKKVTWNNDGKYWNTHLSETAVNEYEFWRVSLQDLIKDETCILTVDPENDNTHISLGLSGCEEKGSFKTSVDDGVYFIKNKKGQYLASPIYADGNIRWTTVNGDEQSVAHMPAYQWVVLKKNTSNDKVKAVSPVTISNREYADNVILSDLDGDGQLEQYKTAVYSTVQLRKAEGGSYMFVYGNELQAEWGSVGVDSLFFEKVPAASISDPYLGYRKLEEDSLLVNKYTFNYWHPYATDKYIAKSSDSTLTVLVGKDGFVIETLPETWNADKSEKTFATIDIPYGYKVSEDVAKNRIKGLKTLVRTAYKVSYKDNKGDLSQWKVNKEDKFNVGSSANGHQQDATTYYAFFKENNHIGGKHYYAIVNVVSNNTKYVLGYKKAGVSDYDGAATLKDQVLSETRTSAFAIEPDNTPLYRRFNSLELEGNEGDKADTLRFIEKYRKEYLQVENNPNFMKEGIDFLGIYTPEKTEDGLSFIVDTAWVKRGAGNIKPQYLISIERNDFEGVEGVACTEDDHHFTAEGEPTDKWHCVHAKPAVPGFERGKYLINFHDFAVKHNEGIAEAKKDAAYMWKKYDRAGFVEAIRVADTLYILRDEFKNLPNEKINFADLNKAEEAAWAAAKKAGVSKENFVSYKYILSGDNHKYVTWSMRFVNKEIAANEVEEDRAFLFESMAANRESAIAPKKAAWLKMQNGCLVLSDATSSSFDETVTGGDDALIFNVEQGDDIATDNETIEAVEGVSVVAGNGTVTVQGAAGKSVVITNILGKVVAETVLTSDNATIAVPAGIVAVAVDGEEAVKAIVK</sequence>
<feature type="signal peptide" evidence="1">
    <location>
        <begin position="1"/>
        <end position="23"/>
    </location>
</feature>
<dbReference type="RefSeq" id="WP_121735489.1">
    <property type="nucleotide sequence ID" value="NZ_QXXG01000005.1"/>
</dbReference>
<name>A0A3L7ZQV0_PARDI</name>
<dbReference type="AlphaFoldDB" id="A0A3L7ZQV0"/>
<reference evidence="3 4" key="1">
    <citation type="submission" date="2018-09" db="EMBL/GenBank/DDBJ databases">
        <title>Murine metabolic-syndrome-specific gut microbial biobank.</title>
        <authorList>
            <person name="Liu C."/>
        </authorList>
    </citation>
    <scope>NUCLEOTIDE SEQUENCE [LARGE SCALE GENOMIC DNA]</scope>
    <source>
        <strain evidence="3 4">8-P5</strain>
    </source>
</reference>
<protein>
    <recommendedName>
        <fullName evidence="2">DUF6383 domain-containing protein</fullName>
    </recommendedName>
</protein>
<dbReference type="EMBL" id="RAYI01000009">
    <property type="protein sequence ID" value="RLT74265.1"/>
    <property type="molecule type" value="Genomic_DNA"/>
</dbReference>
<gene>
    <name evidence="3" type="ORF">D7V78_06380</name>
</gene>
<evidence type="ECO:0000259" key="2">
    <source>
        <dbReference type="Pfam" id="PF19910"/>
    </source>
</evidence>
<proteinExistence type="predicted"/>
<evidence type="ECO:0000256" key="1">
    <source>
        <dbReference type="SAM" id="SignalP"/>
    </source>
</evidence>
<evidence type="ECO:0000313" key="3">
    <source>
        <dbReference type="EMBL" id="RLT74265.1"/>
    </source>
</evidence>
<dbReference type="OrthoDB" id="1098257at2"/>
<accession>A0A3L7ZQV0</accession>
<dbReference type="Pfam" id="PF19910">
    <property type="entry name" value="DUF6383"/>
    <property type="match status" value="1"/>
</dbReference>
<feature type="domain" description="DUF6383" evidence="2">
    <location>
        <begin position="1067"/>
        <end position="1141"/>
    </location>
</feature>
<organism evidence="3 4">
    <name type="scientific">Parabacteroides distasonis</name>
    <dbReference type="NCBI Taxonomy" id="823"/>
    <lineage>
        <taxon>Bacteria</taxon>
        <taxon>Pseudomonadati</taxon>
        <taxon>Bacteroidota</taxon>
        <taxon>Bacteroidia</taxon>
        <taxon>Bacteroidales</taxon>
        <taxon>Tannerellaceae</taxon>
        <taxon>Parabacteroides</taxon>
    </lineage>
</organism>